<dbReference type="InterPro" id="IPR001851">
    <property type="entry name" value="ABC_transp_permease"/>
</dbReference>
<feature type="transmembrane region" description="Helical" evidence="9">
    <location>
        <begin position="94"/>
        <end position="114"/>
    </location>
</feature>
<sequence length="361" mass="37578">MTAETAAPPATPKPAGRSRADRILEAVLTQRIVLLGILIVIVVAWLMYLSANGYLSGDYDFDYMSAVLIDAVPLAMLAFAQLVVIVSGRGGIDLSVGAMVSLVGMIFGFAYGQWGWPLPLAILLAVAVGALLGAVNGFLVARIGFPALIATLATYYAYKSIAMVINGQKPINSPEIQGLYSLTSSVELPVIGPYIPNVPLGVFTFLIPVLLVLWLALGRGTYGRRLYAIGTNDVAARWAGVDVAATRMRAYVTSGVLSGLVAVYITAQFASARPDAGTAGNGLALPAITIAVLGGVAITGGIGRIAGVLLATLLIVWLNAGIILYFSGNTGTQFQLLALGVVLILAALLNGLTTRRFRGGD</sequence>
<feature type="transmembrane region" description="Helical" evidence="9">
    <location>
        <begin position="120"/>
        <end position="140"/>
    </location>
</feature>
<evidence type="ECO:0000256" key="5">
    <source>
        <dbReference type="ARBA" id="ARBA00022692"/>
    </source>
</evidence>
<dbReference type="GO" id="GO:0022857">
    <property type="term" value="F:transmembrane transporter activity"/>
    <property type="evidence" value="ECO:0007669"/>
    <property type="project" value="InterPro"/>
</dbReference>
<feature type="transmembrane region" description="Helical" evidence="9">
    <location>
        <begin position="147"/>
        <end position="165"/>
    </location>
</feature>
<gene>
    <name evidence="10" type="ORF">MMUR_27110</name>
</gene>
<organism evidence="10 11">
    <name type="scientific">Mycolicibacterium murale</name>
    <dbReference type="NCBI Taxonomy" id="182220"/>
    <lineage>
        <taxon>Bacteria</taxon>
        <taxon>Bacillati</taxon>
        <taxon>Actinomycetota</taxon>
        <taxon>Actinomycetes</taxon>
        <taxon>Mycobacteriales</taxon>
        <taxon>Mycobacteriaceae</taxon>
        <taxon>Mycolicibacterium</taxon>
    </lineage>
</organism>
<name>A0A7I9WLF9_9MYCO</name>
<evidence type="ECO:0000256" key="2">
    <source>
        <dbReference type="ARBA" id="ARBA00022448"/>
    </source>
</evidence>
<keyword evidence="11" id="KW-1185">Reference proteome</keyword>
<evidence type="ECO:0000256" key="1">
    <source>
        <dbReference type="ARBA" id="ARBA00004651"/>
    </source>
</evidence>
<proteinExistence type="predicted"/>
<feature type="transmembrane region" description="Helical" evidence="9">
    <location>
        <begin position="63"/>
        <end position="87"/>
    </location>
</feature>
<reference evidence="10 11" key="1">
    <citation type="journal article" date="2019" name="Emerg. Microbes Infect.">
        <title>Comprehensive subspecies identification of 175 nontuberculous mycobacteria species based on 7547 genomic profiles.</title>
        <authorList>
            <person name="Matsumoto Y."/>
            <person name="Kinjo T."/>
            <person name="Motooka D."/>
            <person name="Nabeya D."/>
            <person name="Jung N."/>
            <person name="Uechi K."/>
            <person name="Horii T."/>
            <person name="Iida T."/>
            <person name="Fujita J."/>
            <person name="Nakamura S."/>
        </authorList>
    </citation>
    <scope>NUCLEOTIDE SEQUENCE [LARGE SCALE GENOMIC DNA]</scope>
    <source>
        <strain evidence="10 11">JCM 13392</strain>
    </source>
</reference>
<keyword evidence="2" id="KW-0813">Transport</keyword>
<dbReference type="PANTHER" id="PTHR32196">
    <property type="entry name" value="ABC TRANSPORTER PERMEASE PROTEIN YPHD-RELATED-RELATED"/>
    <property type="match status" value="1"/>
</dbReference>
<dbReference type="CDD" id="cd06579">
    <property type="entry name" value="TM_PBP1_transp_AraH_like"/>
    <property type="match status" value="1"/>
</dbReference>
<keyword evidence="3" id="KW-1003">Cell membrane</keyword>
<dbReference type="RefSeq" id="WP_197746453.1">
    <property type="nucleotide sequence ID" value="NZ_BAAAMC010000056.1"/>
</dbReference>
<keyword evidence="6 9" id="KW-1133">Transmembrane helix</keyword>
<feature type="transmembrane region" description="Helical" evidence="9">
    <location>
        <begin position="283"/>
        <end position="302"/>
    </location>
</feature>
<evidence type="ECO:0000256" key="3">
    <source>
        <dbReference type="ARBA" id="ARBA00022475"/>
    </source>
</evidence>
<dbReference type="PANTHER" id="PTHR32196:SF71">
    <property type="entry name" value="AUTOINDUCER 2 IMPORT SYSTEM PERMEASE PROTEIN LSRD"/>
    <property type="match status" value="1"/>
</dbReference>
<feature type="transmembrane region" description="Helical" evidence="9">
    <location>
        <begin position="32"/>
        <end position="51"/>
    </location>
</feature>
<protein>
    <recommendedName>
        <fullName evidence="8">Autoinducer 2 import system permease protein LsrD</fullName>
    </recommendedName>
</protein>
<accession>A0A7I9WLF9</accession>
<keyword evidence="5 9" id="KW-0812">Transmembrane</keyword>
<dbReference type="Proteomes" id="UP000465241">
    <property type="component" value="Unassembled WGS sequence"/>
</dbReference>
<dbReference type="EMBL" id="BLKT01000003">
    <property type="protein sequence ID" value="GFG58575.1"/>
    <property type="molecule type" value="Genomic_DNA"/>
</dbReference>
<dbReference type="AlphaFoldDB" id="A0A7I9WLF9"/>
<dbReference type="GO" id="GO:0005886">
    <property type="term" value="C:plasma membrane"/>
    <property type="evidence" value="ECO:0007669"/>
    <property type="project" value="UniProtKB-SubCell"/>
</dbReference>
<feature type="transmembrane region" description="Helical" evidence="9">
    <location>
        <begin position="334"/>
        <end position="352"/>
    </location>
</feature>
<evidence type="ECO:0000313" key="11">
    <source>
        <dbReference type="Proteomes" id="UP000465241"/>
    </source>
</evidence>
<evidence type="ECO:0000256" key="7">
    <source>
        <dbReference type="ARBA" id="ARBA00023136"/>
    </source>
</evidence>
<keyword evidence="7 9" id="KW-0472">Membrane</keyword>
<evidence type="ECO:0000313" key="10">
    <source>
        <dbReference type="EMBL" id="GFG58575.1"/>
    </source>
</evidence>
<evidence type="ECO:0000256" key="4">
    <source>
        <dbReference type="ARBA" id="ARBA00022519"/>
    </source>
</evidence>
<comment type="caution">
    <text evidence="10">The sequence shown here is derived from an EMBL/GenBank/DDBJ whole genome shotgun (WGS) entry which is preliminary data.</text>
</comment>
<feature type="transmembrane region" description="Helical" evidence="9">
    <location>
        <begin position="250"/>
        <end position="271"/>
    </location>
</feature>
<evidence type="ECO:0000256" key="9">
    <source>
        <dbReference type="SAM" id="Phobius"/>
    </source>
</evidence>
<keyword evidence="4" id="KW-0997">Cell inner membrane</keyword>
<dbReference type="Pfam" id="PF02653">
    <property type="entry name" value="BPD_transp_2"/>
    <property type="match status" value="1"/>
</dbReference>
<comment type="subcellular location">
    <subcellularLocation>
        <location evidence="1">Cell membrane</location>
        <topology evidence="1">Multi-pass membrane protein</topology>
    </subcellularLocation>
</comment>
<feature type="transmembrane region" description="Helical" evidence="9">
    <location>
        <begin position="309"/>
        <end position="328"/>
    </location>
</feature>
<evidence type="ECO:0000256" key="8">
    <source>
        <dbReference type="ARBA" id="ARBA00039381"/>
    </source>
</evidence>
<feature type="transmembrane region" description="Helical" evidence="9">
    <location>
        <begin position="198"/>
        <end position="217"/>
    </location>
</feature>
<evidence type="ECO:0000256" key="6">
    <source>
        <dbReference type="ARBA" id="ARBA00022989"/>
    </source>
</evidence>